<dbReference type="AlphaFoldDB" id="A0A3S4F8Q2"/>
<keyword evidence="2" id="KW-0732">Signal</keyword>
<protein>
    <recommendedName>
        <fullName evidence="1">Uncharacterized protein YobH</fullName>
    </recommendedName>
</protein>
<dbReference type="Pfam" id="PF13996">
    <property type="entry name" value="YobH"/>
    <property type="match status" value="1"/>
</dbReference>
<dbReference type="EMBL" id="LR134148">
    <property type="protein sequence ID" value="VEA39100.1"/>
    <property type="molecule type" value="Genomic_DNA"/>
</dbReference>
<sequence>MRLIIRAIVLFALVWIGLLMSGYGILVGSKVNAAGLGLQCHYLTARGTSTAQYLHTNSGIIGFSDCPIFRKSPPWWIMAKRQ</sequence>
<evidence type="ECO:0000256" key="2">
    <source>
        <dbReference type="ARBA" id="ARBA00022729"/>
    </source>
</evidence>
<accession>A0A3S4F8Q2</accession>
<organism evidence="3 4">
    <name type="scientific">Salmonella enterica I</name>
    <dbReference type="NCBI Taxonomy" id="59201"/>
    <lineage>
        <taxon>Bacteria</taxon>
        <taxon>Pseudomonadati</taxon>
        <taxon>Pseudomonadota</taxon>
        <taxon>Gammaproteobacteria</taxon>
        <taxon>Enterobacterales</taxon>
        <taxon>Enterobacteriaceae</taxon>
        <taxon>Salmonella</taxon>
    </lineage>
</organism>
<dbReference type="Proteomes" id="UP000273655">
    <property type="component" value="Chromosome 1"/>
</dbReference>
<gene>
    <name evidence="3" type="primary">SBOV18681</name>
    <name evidence="3" type="ORF">NCTC8271_03420</name>
</gene>
<name>A0A3S4F8Q2_SALET</name>
<proteinExistence type="predicted"/>
<evidence type="ECO:0000313" key="4">
    <source>
        <dbReference type="Proteomes" id="UP000273655"/>
    </source>
</evidence>
<evidence type="ECO:0000256" key="1">
    <source>
        <dbReference type="ARBA" id="ARBA00019316"/>
    </source>
</evidence>
<evidence type="ECO:0000313" key="3">
    <source>
        <dbReference type="EMBL" id="VEA39100.1"/>
    </source>
</evidence>
<reference evidence="3 4" key="1">
    <citation type="submission" date="2018-12" db="EMBL/GenBank/DDBJ databases">
        <authorList>
            <consortium name="Pathogen Informatics"/>
        </authorList>
    </citation>
    <scope>NUCLEOTIDE SEQUENCE [LARGE SCALE GENOMIC DNA]</scope>
    <source>
        <strain evidence="3 4">NCTC8271</strain>
    </source>
</reference>
<dbReference type="InterPro" id="IPR025611">
    <property type="entry name" value="YobH"/>
</dbReference>